<dbReference type="EMBL" id="MU825405">
    <property type="protein sequence ID" value="KAJ7391532.1"/>
    <property type="molecule type" value="Genomic_DNA"/>
</dbReference>
<proteinExistence type="predicted"/>
<feature type="compositionally biased region" description="Basic residues" evidence="1">
    <location>
        <begin position="32"/>
        <end position="41"/>
    </location>
</feature>
<name>A0A9X0A188_9CNID</name>
<feature type="compositionally biased region" description="Basic and acidic residues" evidence="1">
    <location>
        <begin position="42"/>
        <end position="55"/>
    </location>
</feature>
<organism evidence="2 3">
    <name type="scientific">Desmophyllum pertusum</name>
    <dbReference type="NCBI Taxonomy" id="174260"/>
    <lineage>
        <taxon>Eukaryota</taxon>
        <taxon>Metazoa</taxon>
        <taxon>Cnidaria</taxon>
        <taxon>Anthozoa</taxon>
        <taxon>Hexacorallia</taxon>
        <taxon>Scleractinia</taxon>
        <taxon>Caryophylliina</taxon>
        <taxon>Caryophylliidae</taxon>
        <taxon>Desmophyllum</taxon>
    </lineage>
</organism>
<dbReference type="Proteomes" id="UP001163046">
    <property type="component" value="Unassembled WGS sequence"/>
</dbReference>
<reference evidence="2" key="1">
    <citation type="submission" date="2023-01" db="EMBL/GenBank/DDBJ databases">
        <title>Genome assembly of the deep-sea coral Lophelia pertusa.</title>
        <authorList>
            <person name="Herrera S."/>
            <person name="Cordes E."/>
        </authorList>
    </citation>
    <scope>NUCLEOTIDE SEQUENCE</scope>
    <source>
        <strain evidence="2">USNM1676648</strain>
        <tissue evidence="2">Polyp</tissue>
    </source>
</reference>
<feature type="region of interest" description="Disordered" evidence="1">
    <location>
        <begin position="1"/>
        <end position="106"/>
    </location>
</feature>
<dbReference type="OrthoDB" id="5987417at2759"/>
<comment type="caution">
    <text evidence="2">The sequence shown here is derived from an EMBL/GenBank/DDBJ whole genome shotgun (WGS) entry which is preliminary data.</text>
</comment>
<accession>A0A9X0A188</accession>
<evidence type="ECO:0000313" key="3">
    <source>
        <dbReference type="Proteomes" id="UP001163046"/>
    </source>
</evidence>
<evidence type="ECO:0000313" key="2">
    <source>
        <dbReference type="EMBL" id="KAJ7391532.1"/>
    </source>
</evidence>
<feature type="compositionally biased region" description="Polar residues" evidence="1">
    <location>
        <begin position="95"/>
        <end position="106"/>
    </location>
</feature>
<keyword evidence="3" id="KW-1185">Reference proteome</keyword>
<feature type="compositionally biased region" description="Basic and acidic residues" evidence="1">
    <location>
        <begin position="19"/>
        <end position="31"/>
    </location>
</feature>
<dbReference type="AlphaFoldDB" id="A0A9X0A188"/>
<sequence length="106" mass="11911">MGRRLRTSIPVTGDMLKPQLHDPEEVLPKLKERQRKQKKQHDRSAKELPPLRDGEILQGRNGAWRVSKKSEQSVKDGVSQAEEIITDDDLPETAAESTSVADNASR</sequence>
<gene>
    <name evidence="2" type="ORF">OS493_017226</name>
</gene>
<evidence type="ECO:0000256" key="1">
    <source>
        <dbReference type="SAM" id="MobiDB-lite"/>
    </source>
</evidence>
<protein>
    <submittedName>
        <fullName evidence="2">Uncharacterized protein</fullName>
    </submittedName>
</protein>